<feature type="domain" description="Protein kinase" evidence="17">
    <location>
        <begin position="192"/>
        <end position="452"/>
    </location>
</feature>
<evidence type="ECO:0000256" key="11">
    <source>
        <dbReference type="ARBA" id="ARBA00029569"/>
    </source>
</evidence>
<evidence type="ECO:0000256" key="14">
    <source>
        <dbReference type="ARBA" id="ARBA00081826"/>
    </source>
</evidence>
<feature type="region of interest" description="Disordered" evidence="16">
    <location>
        <begin position="658"/>
        <end position="682"/>
    </location>
</feature>
<dbReference type="Gene3D" id="1.10.510.10">
    <property type="entry name" value="Transferase(Phosphotransferase) domain 1"/>
    <property type="match status" value="1"/>
</dbReference>
<evidence type="ECO:0000256" key="5">
    <source>
        <dbReference type="ARBA" id="ARBA00022723"/>
    </source>
</evidence>
<dbReference type="Gene3D" id="2.40.100.10">
    <property type="entry name" value="Cyclophilin-like"/>
    <property type="match status" value="1"/>
</dbReference>
<feature type="region of interest" description="Disordered" evidence="16">
    <location>
        <begin position="758"/>
        <end position="781"/>
    </location>
</feature>
<feature type="domain" description="PPIase cyclophilin-type" evidence="18">
    <location>
        <begin position="18"/>
        <end position="186"/>
    </location>
</feature>
<comment type="similarity">
    <text evidence="12">Belongs to the cyclophilin-type PPIase family. PPIase A subfamily.</text>
</comment>
<dbReference type="GO" id="GO:0005737">
    <property type="term" value="C:cytoplasm"/>
    <property type="evidence" value="ECO:0007669"/>
    <property type="project" value="TreeGrafter"/>
</dbReference>
<keyword evidence="10" id="KW-0413">Isomerase</keyword>
<dbReference type="PROSITE" id="PS50072">
    <property type="entry name" value="CSA_PPIASE_2"/>
    <property type="match status" value="1"/>
</dbReference>
<dbReference type="Gene3D" id="3.30.60.20">
    <property type="match status" value="1"/>
</dbReference>
<evidence type="ECO:0000256" key="9">
    <source>
        <dbReference type="ARBA" id="ARBA00023110"/>
    </source>
</evidence>
<proteinExistence type="inferred from homology"/>
<dbReference type="GO" id="GO:0046872">
    <property type="term" value="F:metal ion binding"/>
    <property type="evidence" value="ECO:0007669"/>
    <property type="project" value="UniProtKB-KW"/>
</dbReference>
<dbReference type="AlphaFoldDB" id="A0A8H2XHZ4"/>
<dbReference type="PROSITE" id="PS00170">
    <property type="entry name" value="CSA_PPIASE_1"/>
    <property type="match status" value="1"/>
</dbReference>
<dbReference type="CDD" id="cd13999">
    <property type="entry name" value="STKc_MAP3K-like"/>
    <property type="match status" value="1"/>
</dbReference>
<dbReference type="InterPro" id="IPR008271">
    <property type="entry name" value="Ser/Thr_kinase_AS"/>
</dbReference>
<dbReference type="SUPFAM" id="SSF56112">
    <property type="entry name" value="Protein kinase-like (PK-like)"/>
    <property type="match status" value="1"/>
</dbReference>
<evidence type="ECO:0000259" key="18">
    <source>
        <dbReference type="PROSITE" id="PS50072"/>
    </source>
</evidence>
<evidence type="ECO:0000256" key="4">
    <source>
        <dbReference type="ARBA" id="ARBA00022527"/>
    </source>
</evidence>
<dbReference type="EC" id="5.2.1.8" evidence="2"/>
<dbReference type="PRINTS" id="PR00153">
    <property type="entry name" value="CSAPPISMRASE"/>
</dbReference>
<dbReference type="InterPro" id="IPR029000">
    <property type="entry name" value="Cyclophilin-like_dom_sf"/>
</dbReference>
<name>A0A8H2XHZ4_9AGAM</name>
<feature type="compositionally biased region" description="Basic and acidic residues" evidence="16">
    <location>
        <begin position="542"/>
        <end position="556"/>
    </location>
</feature>
<dbReference type="FunFam" id="2.40.100.10:FF:000013">
    <property type="entry name" value="Peptidyl-prolyl cis-trans isomerase"/>
    <property type="match status" value="1"/>
</dbReference>
<dbReference type="PROSITE" id="PS50011">
    <property type="entry name" value="PROTEIN_KINASE_DOM"/>
    <property type="match status" value="1"/>
</dbReference>
<dbReference type="InterPro" id="IPR001245">
    <property type="entry name" value="Ser-Thr/Tyr_kinase_cat_dom"/>
</dbReference>
<sequence>MSTEKPFNYAEYKGKNCFFDITIDGESAGRIEFKLYDDIVPETAKNFRLLCIGKRGNKDGKEEVISGYSGSSFHRIIPQFMCQGGDFTKGNGTGGKSIWAEDDSDGKFSDENFQTKHTKPGLLSMANAGPNTNGSQFFITTVATSWLDGKHVVFGEIVKDLDIVKKMEAVGSASGKPSKPMDFDVIPFEDIQGDWRRLGSGSFGNVYKGVYLGIDVAIKEVLPSKDYDVAKYFEREWRLMKEARHPNVVLFLGLSRAPPPDNRIFIVSEFIDNGNLRQLVHDARQPLEWPLRLSILTDIARAMAYLHARRCIHRDLKGENLLMTANGRVKVTDFGFARIAARNDDELRRLTFCGTDSYMSPEILKGDEFDLPTDVFSMGVIFCEVIARKLADDYAFKRSAPDWGMDADEVRSRASPGCPPELIVLALDMCAVDPRVRPDMREVLSRLRSIELGVLEKAGDAHVGSVKFFTAGRKRPGPALRIPSFGMGVGSEIRNKDGATEATAKHEGVDVGIGSGKELDEVVRNLDNVRVSKGPPNVFPPEHGRTPASEKSRWESPRWDGDSMYYTQRSGDFGYIPSEPGSDSTSPLLQETPNVGAENAPSRLSNYSATVVQMHGGELGTSTPSVITAVSRSNFSTHHAPDVPHDTSSVLTVRASPAAPTHPLHETAAAQQPGSSSMSFDDATSVSKILQVDSTQSKMSVDSYHTASSAIASPASITDSVVLGSIAAATEGSTATMPLSVETEPSLIHRFTLIKPGSTRRGSISMSPTSNSRGISPPPPDSAPGWSPFEFFFGSGYSAKCDLCMKRLGWGWKPVLECDDCGMRAHIKCGEFAPRDCGLRGPRQASPPPLPMTSPTSPKFRPNVRRKSGENATASA</sequence>
<dbReference type="InterPro" id="IPR000719">
    <property type="entry name" value="Prot_kinase_dom"/>
</dbReference>
<dbReference type="PANTHER" id="PTHR11071">
    <property type="entry name" value="PEPTIDYL-PROLYL CIS-TRANS ISOMERASE"/>
    <property type="match status" value="1"/>
</dbReference>
<feature type="domain" description="Phorbol-ester/DAG-type" evidence="19">
    <location>
        <begin position="783"/>
        <end position="837"/>
    </location>
</feature>
<dbReference type="InterPro" id="IPR020892">
    <property type="entry name" value="Cyclophilin-type_PPIase_CS"/>
</dbReference>
<keyword evidence="4" id="KW-0418">Kinase</keyword>
<dbReference type="InterPro" id="IPR017441">
    <property type="entry name" value="Protein_kinase_ATP_BS"/>
</dbReference>
<accession>A0A8H2XHZ4</accession>
<dbReference type="InterPro" id="IPR002130">
    <property type="entry name" value="Cyclophilin-type_PPIase_dom"/>
</dbReference>
<dbReference type="Pfam" id="PF00160">
    <property type="entry name" value="Pro_isomerase"/>
    <property type="match status" value="1"/>
</dbReference>
<dbReference type="InterPro" id="IPR011009">
    <property type="entry name" value="Kinase-like_dom_sf"/>
</dbReference>
<keyword evidence="4" id="KW-0808">Transferase</keyword>
<keyword evidence="5" id="KW-0479">Metal-binding</keyword>
<evidence type="ECO:0000256" key="2">
    <source>
        <dbReference type="ARBA" id="ARBA00013194"/>
    </source>
</evidence>
<keyword evidence="6 15" id="KW-0547">Nucleotide-binding</keyword>
<dbReference type="GO" id="GO:0005524">
    <property type="term" value="F:ATP binding"/>
    <property type="evidence" value="ECO:0007669"/>
    <property type="project" value="UniProtKB-UniRule"/>
</dbReference>
<keyword evidence="9" id="KW-0697">Rotamase</keyword>
<dbReference type="Proteomes" id="UP000663831">
    <property type="component" value="Unassembled WGS sequence"/>
</dbReference>
<evidence type="ECO:0000313" key="20">
    <source>
        <dbReference type="EMBL" id="CAE6424497.1"/>
    </source>
</evidence>
<dbReference type="CDD" id="cd01926">
    <property type="entry name" value="cyclophilin_ABH_like"/>
    <property type="match status" value="1"/>
</dbReference>
<keyword evidence="4" id="KW-0723">Serine/threonine-protein kinase</keyword>
<evidence type="ECO:0000256" key="10">
    <source>
        <dbReference type="ARBA" id="ARBA00023235"/>
    </source>
</evidence>
<evidence type="ECO:0000256" key="12">
    <source>
        <dbReference type="ARBA" id="ARBA00037940"/>
    </source>
</evidence>
<feature type="binding site" evidence="15">
    <location>
        <position position="219"/>
    </location>
    <ligand>
        <name>ATP</name>
        <dbReference type="ChEBI" id="CHEBI:30616"/>
    </ligand>
</feature>
<keyword evidence="8 15" id="KW-0067">ATP-binding</keyword>
<dbReference type="SMART" id="SM00109">
    <property type="entry name" value="C1"/>
    <property type="match status" value="1"/>
</dbReference>
<evidence type="ECO:0000256" key="3">
    <source>
        <dbReference type="ARBA" id="ARBA00021047"/>
    </source>
</evidence>
<evidence type="ECO:0000256" key="15">
    <source>
        <dbReference type="PROSITE-ProRule" id="PRU10141"/>
    </source>
</evidence>
<dbReference type="GO" id="GO:0003755">
    <property type="term" value="F:peptidyl-prolyl cis-trans isomerase activity"/>
    <property type="evidence" value="ECO:0007669"/>
    <property type="project" value="UniProtKB-KW"/>
</dbReference>
<evidence type="ECO:0000256" key="7">
    <source>
        <dbReference type="ARBA" id="ARBA00022833"/>
    </source>
</evidence>
<evidence type="ECO:0000259" key="17">
    <source>
        <dbReference type="PROSITE" id="PS50011"/>
    </source>
</evidence>
<organism evidence="20 21">
    <name type="scientific">Rhizoctonia solani</name>
    <dbReference type="NCBI Taxonomy" id="456999"/>
    <lineage>
        <taxon>Eukaryota</taxon>
        <taxon>Fungi</taxon>
        <taxon>Dikarya</taxon>
        <taxon>Basidiomycota</taxon>
        <taxon>Agaricomycotina</taxon>
        <taxon>Agaricomycetes</taxon>
        <taxon>Cantharellales</taxon>
        <taxon>Ceratobasidiaceae</taxon>
        <taxon>Rhizoctonia</taxon>
    </lineage>
</organism>
<dbReference type="CDD" id="cd00029">
    <property type="entry name" value="C1"/>
    <property type="match status" value="1"/>
</dbReference>
<feature type="region of interest" description="Disordered" evidence="16">
    <location>
        <begin position="838"/>
        <end position="876"/>
    </location>
</feature>
<dbReference type="PROSITE" id="PS00108">
    <property type="entry name" value="PROTEIN_KINASE_ST"/>
    <property type="match status" value="1"/>
</dbReference>
<comment type="caution">
    <text evidence="20">The sequence shown here is derived from an EMBL/GenBank/DDBJ whole genome shotgun (WGS) entry which is preliminary data.</text>
</comment>
<dbReference type="PROSITE" id="PS00107">
    <property type="entry name" value="PROTEIN_KINASE_ATP"/>
    <property type="match status" value="1"/>
</dbReference>
<evidence type="ECO:0000256" key="13">
    <source>
        <dbReference type="ARBA" id="ARBA00043067"/>
    </source>
</evidence>
<dbReference type="SMART" id="SM00220">
    <property type="entry name" value="S_TKc"/>
    <property type="match status" value="1"/>
</dbReference>
<dbReference type="SUPFAM" id="SSF57889">
    <property type="entry name" value="Cysteine-rich domain"/>
    <property type="match status" value="1"/>
</dbReference>
<dbReference type="PROSITE" id="PS50081">
    <property type="entry name" value="ZF_DAG_PE_2"/>
    <property type="match status" value="1"/>
</dbReference>
<comment type="catalytic activity">
    <reaction evidence="1">
        <text>[protein]-peptidylproline (omega=180) = [protein]-peptidylproline (omega=0)</text>
        <dbReference type="Rhea" id="RHEA:16237"/>
        <dbReference type="Rhea" id="RHEA-COMP:10747"/>
        <dbReference type="Rhea" id="RHEA-COMP:10748"/>
        <dbReference type="ChEBI" id="CHEBI:83833"/>
        <dbReference type="ChEBI" id="CHEBI:83834"/>
        <dbReference type="EC" id="5.2.1.8"/>
    </reaction>
</comment>
<dbReference type="Gene3D" id="3.30.200.20">
    <property type="entry name" value="Phosphorylase Kinase, domain 1"/>
    <property type="match status" value="1"/>
</dbReference>
<dbReference type="PANTHER" id="PTHR11071:SF561">
    <property type="entry name" value="PEPTIDYL-PROLYL CIS-TRANS ISOMERASE D-RELATED"/>
    <property type="match status" value="1"/>
</dbReference>
<dbReference type="Pfam" id="PF07714">
    <property type="entry name" value="PK_Tyr_Ser-Thr"/>
    <property type="match status" value="1"/>
</dbReference>
<evidence type="ECO:0000256" key="6">
    <source>
        <dbReference type="ARBA" id="ARBA00022741"/>
    </source>
</evidence>
<feature type="compositionally biased region" description="Polar residues" evidence="16">
    <location>
        <begin position="760"/>
        <end position="774"/>
    </location>
</feature>
<evidence type="ECO:0000256" key="8">
    <source>
        <dbReference type="ARBA" id="ARBA00022840"/>
    </source>
</evidence>
<evidence type="ECO:0000259" key="19">
    <source>
        <dbReference type="PROSITE" id="PS50081"/>
    </source>
</evidence>
<reference evidence="20" key="1">
    <citation type="submission" date="2021-01" db="EMBL/GenBank/DDBJ databases">
        <authorList>
            <person name="Kaushik A."/>
        </authorList>
    </citation>
    <scope>NUCLEOTIDE SEQUENCE</scope>
    <source>
        <strain evidence="20">AG3-1AP</strain>
    </source>
</reference>
<evidence type="ECO:0000256" key="16">
    <source>
        <dbReference type="SAM" id="MobiDB-lite"/>
    </source>
</evidence>
<feature type="region of interest" description="Disordered" evidence="16">
    <location>
        <begin position="530"/>
        <end position="556"/>
    </location>
</feature>
<dbReference type="InterPro" id="IPR046349">
    <property type="entry name" value="C1-like_sf"/>
</dbReference>
<evidence type="ECO:0000256" key="1">
    <source>
        <dbReference type="ARBA" id="ARBA00000971"/>
    </source>
</evidence>
<keyword evidence="7" id="KW-0862">Zinc</keyword>
<feature type="compositionally biased region" description="Polar residues" evidence="16">
    <location>
        <begin position="669"/>
        <end position="682"/>
    </location>
</feature>
<evidence type="ECO:0000313" key="21">
    <source>
        <dbReference type="Proteomes" id="UP000663831"/>
    </source>
</evidence>
<dbReference type="GO" id="GO:0006457">
    <property type="term" value="P:protein folding"/>
    <property type="evidence" value="ECO:0007669"/>
    <property type="project" value="InterPro"/>
</dbReference>
<dbReference type="Pfam" id="PF00130">
    <property type="entry name" value="C1_1"/>
    <property type="match status" value="1"/>
</dbReference>
<dbReference type="GO" id="GO:0016018">
    <property type="term" value="F:cyclosporin A binding"/>
    <property type="evidence" value="ECO:0007669"/>
    <property type="project" value="TreeGrafter"/>
</dbReference>
<dbReference type="GO" id="GO:0004674">
    <property type="term" value="F:protein serine/threonine kinase activity"/>
    <property type="evidence" value="ECO:0007669"/>
    <property type="project" value="UniProtKB-KW"/>
</dbReference>
<dbReference type="InterPro" id="IPR002219">
    <property type="entry name" value="PKC_DAG/PE"/>
</dbReference>
<protein>
    <recommendedName>
        <fullName evidence="3">Peptidyl-prolyl cis-trans isomerase</fullName>
        <ecNumber evidence="2">5.2.1.8</ecNumber>
    </recommendedName>
    <alternativeName>
        <fullName evidence="14">Cyclophilin</fullName>
    </alternativeName>
    <alternativeName>
        <fullName evidence="13">Cyclosporin A-binding protein</fullName>
    </alternativeName>
    <alternativeName>
        <fullName evidence="11">Rotamase</fullName>
    </alternativeName>
</protein>
<dbReference type="SUPFAM" id="SSF50891">
    <property type="entry name" value="Cyclophilin-like"/>
    <property type="match status" value="1"/>
</dbReference>
<gene>
    <name evidence="20" type="ORF">RDB_LOCUS36195</name>
</gene>
<dbReference type="EMBL" id="CAJMWV010001038">
    <property type="protein sequence ID" value="CAE6424497.1"/>
    <property type="molecule type" value="Genomic_DNA"/>
</dbReference>